<organism evidence="3 4">
    <name type="scientific">Caulobacter vibrioides OR37</name>
    <dbReference type="NCBI Taxonomy" id="1292034"/>
    <lineage>
        <taxon>Bacteria</taxon>
        <taxon>Pseudomonadati</taxon>
        <taxon>Pseudomonadota</taxon>
        <taxon>Alphaproteobacteria</taxon>
        <taxon>Caulobacterales</taxon>
        <taxon>Caulobacteraceae</taxon>
        <taxon>Caulobacter</taxon>
    </lineage>
</organism>
<dbReference type="Proteomes" id="UP000013063">
    <property type="component" value="Unassembled WGS sequence"/>
</dbReference>
<evidence type="ECO:0000256" key="1">
    <source>
        <dbReference type="SAM" id="MobiDB-lite"/>
    </source>
</evidence>
<feature type="signal peptide" evidence="2">
    <location>
        <begin position="1"/>
        <end position="17"/>
    </location>
</feature>
<feature type="chain" id="PRO_5004339689" description="Lipoprotein" evidence="2">
    <location>
        <begin position="18"/>
        <end position="173"/>
    </location>
</feature>
<evidence type="ECO:0000313" key="3">
    <source>
        <dbReference type="EMBL" id="ENZ81428.1"/>
    </source>
</evidence>
<dbReference type="STRING" id="1292034.OR37_02694"/>
<dbReference type="EMBL" id="APMP01000017">
    <property type="protein sequence ID" value="ENZ81428.1"/>
    <property type="molecule type" value="Genomic_DNA"/>
</dbReference>
<dbReference type="RefSeq" id="WP_004620685.1">
    <property type="nucleotide sequence ID" value="NZ_APMP01000017.1"/>
</dbReference>
<name>R0E7E6_CAUVI</name>
<feature type="compositionally biased region" description="Pro residues" evidence="1">
    <location>
        <begin position="37"/>
        <end position="46"/>
    </location>
</feature>
<feature type="region of interest" description="Disordered" evidence="1">
    <location>
        <begin position="22"/>
        <end position="46"/>
    </location>
</feature>
<keyword evidence="4" id="KW-1185">Reference proteome</keyword>
<evidence type="ECO:0000313" key="4">
    <source>
        <dbReference type="Proteomes" id="UP000013063"/>
    </source>
</evidence>
<protein>
    <recommendedName>
        <fullName evidence="5">Lipoprotein</fullName>
    </recommendedName>
</protein>
<proteinExistence type="predicted"/>
<dbReference type="OrthoDB" id="7188374at2"/>
<evidence type="ECO:0000256" key="2">
    <source>
        <dbReference type="SAM" id="SignalP"/>
    </source>
</evidence>
<sequence precursor="true">MRTWRLSLMALALVATAACHDKGDKPGAKAPAAAKVAPPPAPPAPPPTELVSLTWRPADSNQNLQSFELQLTGADVVSVCHTPPGWVLKSSRAGSGVADVRGYATVGAGYISVDDLADLDDLLLIRPHPGEPIGVRGKLLTGVYADDGGQIEVTATPALLAREPAEQCPEPKA</sequence>
<dbReference type="AlphaFoldDB" id="R0E7E6"/>
<dbReference type="PROSITE" id="PS51257">
    <property type="entry name" value="PROKAR_LIPOPROTEIN"/>
    <property type="match status" value="1"/>
</dbReference>
<reference evidence="3 4" key="1">
    <citation type="journal article" date="2013" name="Genome Announc.">
        <title>Draft Genome Sequence for Caulobacter sp. Strain OR37, a Bacterium Tolerant to Heavy Metals.</title>
        <authorList>
            <person name="Utturkar S.M."/>
            <person name="Bollmann A."/>
            <person name="Brzoska R.M."/>
            <person name="Klingeman D.M."/>
            <person name="Epstein S.E."/>
            <person name="Palumbo A.V."/>
            <person name="Brown S.D."/>
        </authorList>
    </citation>
    <scope>NUCLEOTIDE SEQUENCE [LARGE SCALE GENOMIC DNA]</scope>
    <source>
        <strain evidence="3 4">OR37</strain>
    </source>
</reference>
<gene>
    <name evidence="3" type="ORF">OR37_02694</name>
</gene>
<comment type="caution">
    <text evidence="3">The sequence shown here is derived from an EMBL/GenBank/DDBJ whole genome shotgun (WGS) entry which is preliminary data.</text>
</comment>
<accession>R0E7E6</accession>
<evidence type="ECO:0008006" key="5">
    <source>
        <dbReference type="Google" id="ProtNLM"/>
    </source>
</evidence>
<dbReference type="PATRIC" id="fig|1292034.3.peg.2669"/>
<keyword evidence="2" id="KW-0732">Signal</keyword>